<evidence type="ECO:0000256" key="2">
    <source>
        <dbReference type="ARBA" id="ARBA00023012"/>
    </source>
</evidence>
<organism evidence="9 10">
    <name type="scientific">Erwinia psidii</name>
    <dbReference type="NCBI Taxonomy" id="69224"/>
    <lineage>
        <taxon>Bacteria</taxon>
        <taxon>Pseudomonadati</taxon>
        <taxon>Pseudomonadota</taxon>
        <taxon>Gammaproteobacteria</taxon>
        <taxon>Enterobacterales</taxon>
        <taxon>Erwiniaceae</taxon>
        <taxon>Erwinia</taxon>
    </lineage>
</organism>
<proteinExistence type="predicted"/>
<dbReference type="PANTHER" id="PTHR43214">
    <property type="entry name" value="TWO-COMPONENT RESPONSE REGULATOR"/>
    <property type="match status" value="1"/>
</dbReference>
<evidence type="ECO:0000256" key="1">
    <source>
        <dbReference type="ARBA" id="ARBA00022553"/>
    </source>
</evidence>
<evidence type="ECO:0000256" key="3">
    <source>
        <dbReference type="ARBA" id="ARBA00023015"/>
    </source>
</evidence>
<sequence length="230" mass="25415">MSLYPEDRTLLKGFYMPDIVVIDDHPAICFAVKALLAPLTENEIRTATSGITALTCIKKHQPNLVILDIMLNKMDGFQVLRHIRQLMPDVQVVVYTSLSADIYAARALRAGAAAFLSKEADIRQLVPLCQLVLQGYVCFPQNTLTTKTACVAGAPENDPLSLLSDREVTVLRYLASGMSNKEIADRLLLSNKTISTYKRRLLDKLKEDSIAGLARLFAPPPATDKRQDDA</sequence>
<dbReference type="PRINTS" id="PR00038">
    <property type="entry name" value="HTHLUXR"/>
</dbReference>
<evidence type="ECO:0000259" key="8">
    <source>
        <dbReference type="PROSITE" id="PS50110"/>
    </source>
</evidence>
<feature type="modified residue" description="4-aspartylphosphate" evidence="6">
    <location>
        <position position="68"/>
    </location>
</feature>
<evidence type="ECO:0000313" key="10">
    <source>
        <dbReference type="Proteomes" id="UP000279457"/>
    </source>
</evidence>
<keyword evidence="1 6" id="KW-0597">Phosphoprotein</keyword>
<keyword evidence="3" id="KW-0805">Transcription regulation</keyword>
<evidence type="ECO:0000256" key="4">
    <source>
        <dbReference type="ARBA" id="ARBA00023125"/>
    </source>
</evidence>
<dbReference type="InterPro" id="IPR000792">
    <property type="entry name" value="Tscrpt_reg_LuxR_C"/>
</dbReference>
<dbReference type="CDD" id="cd17535">
    <property type="entry name" value="REC_NarL-like"/>
    <property type="match status" value="1"/>
</dbReference>
<keyword evidence="2" id="KW-0902">Two-component regulatory system</keyword>
<dbReference type="SUPFAM" id="SSF52172">
    <property type="entry name" value="CheY-like"/>
    <property type="match status" value="1"/>
</dbReference>
<dbReference type="PANTHER" id="PTHR43214:SF41">
    <property type="entry name" value="NITRATE_NITRITE RESPONSE REGULATOR PROTEIN NARP"/>
    <property type="match status" value="1"/>
</dbReference>
<dbReference type="PROSITE" id="PS00622">
    <property type="entry name" value="HTH_LUXR_1"/>
    <property type="match status" value="1"/>
</dbReference>
<dbReference type="PROSITE" id="PS50043">
    <property type="entry name" value="HTH_LUXR_2"/>
    <property type="match status" value="1"/>
</dbReference>
<dbReference type="InterPro" id="IPR001789">
    <property type="entry name" value="Sig_transdc_resp-reg_receiver"/>
</dbReference>
<dbReference type="Proteomes" id="UP000279457">
    <property type="component" value="Unassembled WGS sequence"/>
</dbReference>
<dbReference type="Gene3D" id="3.40.50.2300">
    <property type="match status" value="1"/>
</dbReference>
<dbReference type="InterPro" id="IPR011006">
    <property type="entry name" value="CheY-like_superfamily"/>
</dbReference>
<keyword evidence="4 9" id="KW-0238">DNA-binding</keyword>
<accession>A0A3N6RW91</accession>
<protein>
    <submittedName>
        <fullName evidence="9">DNA-binding response regulator</fullName>
    </submittedName>
</protein>
<dbReference type="EMBL" id="RHHM01000019">
    <property type="protein sequence ID" value="RQM36607.1"/>
    <property type="molecule type" value="Genomic_DNA"/>
</dbReference>
<evidence type="ECO:0000256" key="6">
    <source>
        <dbReference type="PROSITE-ProRule" id="PRU00169"/>
    </source>
</evidence>
<dbReference type="PROSITE" id="PS50110">
    <property type="entry name" value="RESPONSE_REGULATORY"/>
    <property type="match status" value="1"/>
</dbReference>
<feature type="domain" description="HTH luxR-type" evidence="7">
    <location>
        <begin position="156"/>
        <end position="221"/>
    </location>
</feature>
<evidence type="ECO:0000313" key="9">
    <source>
        <dbReference type="EMBL" id="RQM36607.1"/>
    </source>
</evidence>
<dbReference type="SMART" id="SM00448">
    <property type="entry name" value="REC"/>
    <property type="match status" value="1"/>
</dbReference>
<dbReference type="GO" id="GO:0003677">
    <property type="term" value="F:DNA binding"/>
    <property type="evidence" value="ECO:0007669"/>
    <property type="project" value="UniProtKB-KW"/>
</dbReference>
<evidence type="ECO:0000256" key="5">
    <source>
        <dbReference type="ARBA" id="ARBA00023163"/>
    </source>
</evidence>
<dbReference type="GO" id="GO:0000160">
    <property type="term" value="P:phosphorelay signal transduction system"/>
    <property type="evidence" value="ECO:0007669"/>
    <property type="project" value="InterPro"/>
</dbReference>
<keyword evidence="10" id="KW-1185">Reference proteome</keyword>
<dbReference type="SMART" id="SM00421">
    <property type="entry name" value="HTH_LUXR"/>
    <property type="match status" value="1"/>
</dbReference>
<reference evidence="9 10" key="1">
    <citation type="submission" date="2018-10" db="EMBL/GenBank/DDBJ databases">
        <title>Draft genome sequence for the type isolate of Erwinia psidii, agent causal of bacterial blight in guava (Psidium guajava) and wilt and die-back of Eucalyptus spp.</title>
        <authorList>
            <person name="Hermenegildo P.S."/>
            <person name="Santos S.A."/>
            <person name="Guimaraes L.M.S."/>
            <person name="Vidigal P.M.P."/>
            <person name="Pereira I.C."/>
            <person name="Badel J.L."/>
            <person name="Alfenas-Zerbini P."/>
            <person name="Ferreira M.A.S.V."/>
            <person name="Alfenas A.C."/>
        </authorList>
    </citation>
    <scope>NUCLEOTIDE SEQUENCE [LARGE SCALE GENOMIC DNA]</scope>
    <source>
        <strain evidence="9 10">IBSBF 435</strain>
    </source>
</reference>
<dbReference type="GO" id="GO:0006355">
    <property type="term" value="P:regulation of DNA-templated transcription"/>
    <property type="evidence" value="ECO:0007669"/>
    <property type="project" value="InterPro"/>
</dbReference>
<name>A0A3N6RW91_9GAMM</name>
<keyword evidence="5" id="KW-0804">Transcription</keyword>
<evidence type="ECO:0000259" key="7">
    <source>
        <dbReference type="PROSITE" id="PS50043"/>
    </source>
</evidence>
<dbReference type="Pfam" id="PF00196">
    <property type="entry name" value="GerE"/>
    <property type="match status" value="1"/>
</dbReference>
<dbReference type="Pfam" id="PF00072">
    <property type="entry name" value="Response_reg"/>
    <property type="match status" value="1"/>
</dbReference>
<dbReference type="CDD" id="cd06170">
    <property type="entry name" value="LuxR_C_like"/>
    <property type="match status" value="1"/>
</dbReference>
<feature type="domain" description="Response regulatory" evidence="8">
    <location>
        <begin position="18"/>
        <end position="133"/>
    </location>
</feature>
<comment type="caution">
    <text evidence="9">The sequence shown here is derived from an EMBL/GenBank/DDBJ whole genome shotgun (WGS) entry which is preliminary data.</text>
</comment>
<dbReference type="InterPro" id="IPR058245">
    <property type="entry name" value="NreC/VraR/RcsB-like_REC"/>
</dbReference>
<gene>
    <name evidence="9" type="ORF">EB241_19475</name>
</gene>
<dbReference type="InterPro" id="IPR039420">
    <property type="entry name" value="WalR-like"/>
</dbReference>
<dbReference type="AlphaFoldDB" id="A0A3N6RW91"/>